<comment type="caution">
    <text evidence="5">The sequence shown here is derived from an EMBL/GenBank/DDBJ whole genome shotgun (WGS) entry which is preliminary data.</text>
</comment>
<dbReference type="InterPro" id="IPR026856">
    <property type="entry name" value="Sialidase_fam"/>
</dbReference>
<dbReference type="PATRIC" id="fig|1235787.3.peg.2770"/>
<sequence>MRYKTYYKTILLLVLSAWGIMACQNYTDKIAVEIRQPVYPVLTLKEHNPVLCLRLIRNSGVAYQLEKINFTLDGTVRSGDVVSASLFLDENCGQVCASAKPVNKQLSFKVGRQIEEDTLTCWVTLRLRDDAAQATSKIEISCSSVQTDLGLVGIRQLPAVKPLRIGVALRQPGQDGVHTSRIPGLVTSTKGTLLALYDARNERDDDLQGDIDIAINRSEDGGRTWQPMQTVLDMKEWGGLPQKYNGVSDGCILSDDFTGDLYVIGLWMHGVLDPKTGKWIENLTDTSTVWNHQWRAHGSQPGYGVKQSSQFLISKSTDDGLTWSEPRNITRQVKKEKWWLLAPGPGRGITMEDGTLVFPVEGRNEDGLQFSTIMWSKDKGENWTVGEPAYYNTNECQVVELSDHSLMLNMRERSNRGRQEGNGRAIAVTADLGKTWTEHPTSRRALIEPACQASLLRHDYIEDGEERHVLLFANPNSKERRNNITIKVSFDDGQTWPEEYWMLLDEGRGAGYSCMTSIDEHTIGIFYEGSQADIQFQAIPLKELLKK</sequence>
<accession>R9I0K2</accession>
<evidence type="ECO:0000313" key="6">
    <source>
        <dbReference type="Proteomes" id="UP000014212"/>
    </source>
</evidence>
<dbReference type="EMBL" id="ASSO01000009">
    <property type="protein sequence ID" value="EOS06950.1"/>
    <property type="molecule type" value="Genomic_DNA"/>
</dbReference>
<evidence type="ECO:0000256" key="3">
    <source>
        <dbReference type="ARBA" id="ARBA00012733"/>
    </source>
</evidence>
<dbReference type="PANTHER" id="PTHR10628">
    <property type="entry name" value="SIALIDASE"/>
    <property type="match status" value="1"/>
</dbReference>
<dbReference type="Gene3D" id="2.60.40.1290">
    <property type="match status" value="1"/>
</dbReference>
<dbReference type="AlphaFoldDB" id="R9I0K2"/>
<reference evidence="5 6" key="1">
    <citation type="submission" date="2013-04" db="EMBL/GenBank/DDBJ databases">
        <title>The Genome Sequence of Bacteroides uniformis dnLKV2.</title>
        <authorList>
            <consortium name="The Broad Institute Genomics Platform"/>
            <consortium name="The Broad Institute Genome Sequencing Center for Infectious Disease"/>
            <person name="Earl A."/>
            <person name="Xavier R."/>
            <person name="Kuhn K."/>
            <person name="Stappenbeck T."/>
            <person name="Walker B."/>
            <person name="Young S."/>
            <person name="Zeng Q."/>
            <person name="Gargeya S."/>
            <person name="Fitzgerald M."/>
            <person name="Haas B."/>
            <person name="Abouelleil A."/>
            <person name="Allen A.W."/>
            <person name="Alvarado L."/>
            <person name="Arachchi H.M."/>
            <person name="Berlin A.M."/>
            <person name="Chapman S.B."/>
            <person name="Gainer-Dewar J."/>
            <person name="Goldberg J."/>
            <person name="Griggs A."/>
            <person name="Gujja S."/>
            <person name="Hansen M."/>
            <person name="Howarth C."/>
            <person name="Imamovic A."/>
            <person name="Ireland A."/>
            <person name="Larimer J."/>
            <person name="McCowan C."/>
            <person name="Murphy C."/>
            <person name="Pearson M."/>
            <person name="Poon T.W."/>
            <person name="Priest M."/>
            <person name="Roberts A."/>
            <person name="Saif S."/>
            <person name="Shea T."/>
            <person name="Sisk P."/>
            <person name="Sykes S."/>
            <person name="Wortman J."/>
            <person name="Nusbaum C."/>
            <person name="Birren B."/>
        </authorList>
    </citation>
    <scope>NUCLEOTIDE SEQUENCE [LARGE SCALE GENOMIC DNA]</scope>
    <source>
        <strain evidence="6">dnLKV2</strain>
    </source>
</reference>
<evidence type="ECO:0000256" key="1">
    <source>
        <dbReference type="ARBA" id="ARBA00000427"/>
    </source>
</evidence>
<evidence type="ECO:0000256" key="2">
    <source>
        <dbReference type="ARBA" id="ARBA00009348"/>
    </source>
</evidence>
<dbReference type="GO" id="GO:0006689">
    <property type="term" value="P:ganglioside catabolic process"/>
    <property type="evidence" value="ECO:0007669"/>
    <property type="project" value="TreeGrafter"/>
</dbReference>
<dbReference type="Pfam" id="PF13859">
    <property type="entry name" value="BNR_3"/>
    <property type="match status" value="1"/>
</dbReference>
<evidence type="ECO:0000313" key="5">
    <source>
        <dbReference type="EMBL" id="EOS06950.1"/>
    </source>
</evidence>
<dbReference type="RefSeq" id="WP_016273671.1">
    <property type="nucleotide sequence ID" value="NZ_KE159487.1"/>
</dbReference>
<dbReference type="InterPro" id="IPR036278">
    <property type="entry name" value="Sialidase_sf"/>
</dbReference>
<dbReference type="HOGENOM" id="CLU_024620_0_0_10"/>
<name>R9I0K2_BACUN</name>
<gene>
    <name evidence="5" type="ORF">C801_02722</name>
</gene>
<dbReference type="GO" id="GO:0009313">
    <property type="term" value="P:oligosaccharide catabolic process"/>
    <property type="evidence" value="ECO:0007669"/>
    <property type="project" value="TreeGrafter"/>
</dbReference>
<comment type="similarity">
    <text evidence="2">Belongs to the glycosyl hydrolase 33 family.</text>
</comment>
<dbReference type="CDD" id="cd15482">
    <property type="entry name" value="Sialidase_non-viral"/>
    <property type="match status" value="1"/>
</dbReference>
<dbReference type="GO" id="GO:0004308">
    <property type="term" value="F:exo-alpha-sialidase activity"/>
    <property type="evidence" value="ECO:0007669"/>
    <property type="project" value="UniProtKB-EC"/>
</dbReference>
<dbReference type="InterPro" id="IPR011040">
    <property type="entry name" value="Sialidase"/>
</dbReference>
<dbReference type="GO" id="GO:0005737">
    <property type="term" value="C:cytoplasm"/>
    <property type="evidence" value="ECO:0007669"/>
    <property type="project" value="TreeGrafter"/>
</dbReference>
<dbReference type="PANTHER" id="PTHR10628:SF30">
    <property type="entry name" value="EXO-ALPHA-SIALIDASE"/>
    <property type="match status" value="1"/>
</dbReference>
<organism evidence="5 6">
    <name type="scientific">Bacteroides uniformis dnLKV2</name>
    <dbReference type="NCBI Taxonomy" id="1235787"/>
    <lineage>
        <taxon>Bacteria</taxon>
        <taxon>Pseudomonadati</taxon>
        <taxon>Bacteroidota</taxon>
        <taxon>Bacteroidia</taxon>
        <taxon>Bacteroidales</taxon>
        <taxon>Bacteroidaceae</taxon>
        <taxon>Bacteroides</taxon>
    </lineage>
</organism>
<dbReference type="GO" id="GO:0016020">
    <property type="term" value="C:membrane"/>
    <property type="evidence" value="ECO:0007669"/>
    <property type="project" value="TreeGrafter"/>
</dbReference>
<comment type="catalytic activity">
    <reaction evidence="1">
        <text>Hydrolysis of alpha-(2-&gt;3)-, alpha-(2-&gt;6)-, alpha-(2-&gt;8)- glycosidic linkages of terminal sialic acid residues in oligosaccharides, glycoproteins, glycolipids, colominic acid and synthetic substrates.</text>
        <dbReference type="EC" id="3.2.1.18"/>
    </reaction>
</comment>
<dbReference type="SUPFAM" id="SSF50939">
    <property type="entry name" value="Sialidases"/>
    <property type="match status" value="1"/>
</dbReference>
<protein>
    <recommendedName>
        <fullName evidence="3">exo-alpha-sialidase</fullName>
        <ecNumber evidence="3">3.2.1.18</ecNumber>
    </recommendedName>
</protein>
<feature type="domain" description="Sialidase" evidence="4">
    <location>
        <begin position="182"/>
        <end position="488"/>
    </location>
</feature>
<dbReference type="EC" id="3.2.1.18" evidence="3"/>
<proteinExistence type="inferred from homology"/>
<evidence type="ECO:0000259" key="4">
    <source>
        <dbReference type="Pfam" id="PF13859"/>
    </source>
</evidence>
<dbReference type="Gene3D" id="2.120.10.10">
    <property type="match status" value="1"/>
</dbReference>
<dbReference type="PROSITE" id="PS51257">
    <property type="entry name" value="PROKAR_LIPOPROTEIN"/>
    <property type="match status" value="1"/>
</dbReference>
<dbReference type="Proteomes" id="UP000014212">
    <property type="component" value="Unassembled WGS sequence"/>
</dbReference>